<evidence type="ECO:0000313" key="3">
    <source>
        <dbReference type="Proteomes" id="UP000248614"/>
    </source>
</evidence>
<dbReference type="SUPFAM" id="SSF53756">
    <property type="entry name" value="UDP-Glycosyltransferase/glycogen phosphorylase"/>
    <property type="match status" value="1"/>
</dbReference>
<dbReference type="EMBL" id="QFNF01000015">
    <property type="protein sequence ID" value="PZO78004.1"/>
    <property type="molecule type" value="Genomic_DNA"/>
</dbReference>
<evidence type="ECO:0000313" key="2">
    <source>
        <dbReference type="EMBL" id="PZO78004.1"/>
    </source>
</evidence>
<dbReference type="InterPro" id="IPR028098">
    <property type="entry name" value="Glyco_trans_4-like_N"/>
</dbReference>
<dbReference type="GO" id="GO:0016757">
    <property type="term" value="F:glycosyltransferase activity"/>
    <property type="evidence" value="ECO:0007669"/>
    <property type="project" value="TreeGrafter"/>
</dbReference>
<dbReference type="Pfam" id="PF13692">
    <property type="entry name" value="Glyco_trans_1_4"/>
    <property type="match status" value="1"/>
</dbReference>
<gene>
    <name evidence="2" type="ORF">DI632_07570</name>
</gene>
<dbReference type="AlphaFoldDB" id="A0A2W4Z6Y2"/>
<evidence type="ECO:0000259" key="1">
    <source>
        <dbReference type="Pfam" id="PF13439"/>
    </source>
</evidence>
<dbReference type="CDD" id="cd03801">
    <property type="entry name" value="GT4_PimA-like"/>
    <property type="match status" value="1"/>
</dbReference>
<keyword evidence="2" id="KW-0808">Transferase</keyword>
<accession>A0A2W4Z6Y2</accession>
<dbReference type="Pfam" id="PF13439">
    <property type="entry name" value="Glyco_transf_4"/>
    <property type="match status" value="1"/>
</dbReference>
<dbReference type="InterPro" id="IPR050194">
    <property type="entry name" value="Glycosyltransferase_grp1"/>
</dbReference>
<proteinExistence type="predicted"/>
<protein>
    <submittedName>
        <fullName evidence="2">Glycosyl transferase family 1</fullName>
    </submittedName>
</protein>
<dbReference type="Gene3D" id="3.40.50.2000">
    <property type="entry name" value="Glycogen Phosphorylase B"/>
    <property type="match status" value="2"/>
</dbReference>
<dbReference type="PANTHER" id="PTHR45947">
    <property type="entry name" value="SULFOQUINOVOSYL TRANSFERASE SQD2"/>
    <property type="match status" value="1"/>
</dbReference>
<dbReference type="PANTHER" id="PTHR45947:SF3">
    <property type="entry name" value="SULFOQUINOVOSYL TRANSFERASE SQD2"/>
    <property type="match status" value="1"/>
</dbReference>
<organism evidence="2 3">
    <name type="scientific">Sphingomonas hengshuiensis</name>
    <dbReference type="NCBI Taxonomy" id="1609977"/>
    <lineage>
        <taxon>Bacteria</taxon>
        <taxon>Pseudomonadati</taxon>
        <taxon>Pseudomonadota</taxon>
        <taxon>Alphaproteobacteria</taxon>
        <taxon>Sphingomonadales</taxon>
        <taxon>Sphingomonadaceae</taxon>
        <taxon>Sphingomonas</taxon>
    </lineage>
</organism>
<reference evidence="2 3" key="1">
    <citation type="submission" date="2017-08" db="EMBL/GenBank/DDBJ databases">
        <title>Infants hospitalized years apart are colonized by the same room-sourced microbial strains.</title>
        <authorList>
            <person name="Brooks B."/>
            <person name="Olm M.R."/>
            <person name="Firek B.A."/>
            <person name="Baker R."/>
            <person name="Thomas B.C."/>
            <person name="Morowitz M.J."/>
            <person name="Banfield J.F."/>
        </authorList>
    </citation>
    <scope>NUCLEOTIDE SEQUENCE [LARGE SCALE GENOMIC DNA]</scope>
    <source>
        <strain evidence="2">S2_018_000_R3_110</strain>
    </source>
</reference>
<dbReference type="Proteomes" id="UP000248614">
    <property type="component" value="Unassembled WGS sequence"/>
</dbReference>
<comment type="caution">
    <text evidence="2">The sequence shown here is derived from an EMBL/GenBank/DDBJ whole genome shotgun (WGS) entry which is preliminary data.</text>
</comment>
<sequence>MTAPVRILHLHSSFAYGGKEARAIRLMHAWGDRAVHSIVSGVPERTEAQAAIGSHIRYEIAQNPPPLTGKPSVARYEAIAKFMARFDLVLTYNWGAIDGVMARRVFGKGLPPVVHHEDGFNEDEANRLNPVRNLYRRFALGAAEALVVPSQRLLQVARGQWKQPAHRLHLIGNGIPVERYAEPVAPDAIPGFRRRPNEVVIGTVAGLREVKDLPLLVRAVGGIAVKVRLVIVGEGPERQAILDAAEAMGIDDRVHLPGFLPEPHRYMGLFDIFALSSRSEQQPISVMEAMATGLPVVAPPVGDIMAMVADENHPYMGIDRHEVHLRDRLQTLAVDVDARRRVGEANLASARAGFDEAKMIAAYKALYERAIGRPGALG</sequence>
<feature type="domain" description="Glycosyltransferase subfamily 4-like N-terminal" evidence="1">
    <location>
        <begin position="16"/>
        <end position="179"/>
    </location>
</feature>
<name>A0A2W4Z6Y2_9SPHN</name>